<reference evidence="3 4" key="2">
    <citation type="submission" date="2018-11" db="EMBL/GenBank/DDBJ databases">
        <authorList>
            <consortium name="Pathogen Informatics"/>
        </authorList>
    </citation>
    <scope>NUCLEOTIDE SEQUENCE [LARGE SCALE GENOMIC DNA]</scope>
    <source>
        <strain evidence="3 4">Egypt</strain>
    </source>
</reference>
<dbReference type="Proteomes" id="UP000272942">
    <property type="component" value="Unassembled WGS sequence"/>
</dbReference>
<protein>
    <submittedName>
        <fullName evidence="5">DUF4206 domain-containing protein</fullName>
    </submittedName>
</protein>
<name>A0A183AM37_9TREM</name>
<reference evidence="5" key="1">
    <citation type="submission" date="2016-06" db="UniProtKB">
        <authorList>
            <consortium name="WormBaseParasite"/>
        </authorList>
    </citation>
    <scope>IDENTIFICATION</scope>
</reference>
<evidence type="ECO:0000313" key="5">
    <source>
        <dbReference type="WBParaSite" id="ECPE_0000804401-mRNA-1"/>
    </source>
</evidence>
<keyword evidence="4" id="KW-1185">Reference proteome</keyword>
<dbReference type="OrthoDB" id="1918044at2759"/>
<feature type="compositionally biased region" description="Polar residues" evidence="1">
    <location>
        <begin position="60"/>
        <end position="71"/>
    </location>
</feature>
<evidence type="ECO:0000256" key="1">
    <source>
        <dbReference type="SAM" id="MobiDB-lite"/>
    </source>
</evidence>
<accession>A0A183AM37</accession>
<proteinExistence type="predicted"/>
<feature type="region of interest" description="Disordered" evidence="1">
    <location>
        <begin position="54"/>
        <end position="81"/>
    </location>
</feature>
<evidence type="ECO:0000313" key="3">
    <source>
        <dbReference type="EMBL" id="VDP82582.1"/>
    </source>
</evidence>
<dbReference type="InterPro" id="IPR025258">
    <property type="entry name" value="RH_dom"/>
</dbReference>
<evidence type="ECO:0000259" key="2">
    <source>
        <dbReference type="Pfam" id="PF13901"/>
    </source>
</evidence>
<dbReference type="Pfam" id="PF13901">
    <property type="entry name" value="RH_dom"/>
    <property type="match status" value="1"/>
</dbReference>
<organism evidence="5">
    <name type="scientific">Echinostoma caproni</name>
    <dbReference type="NCBI Taxonomy" id="27848"/>
    <lineage>
        <taxon>Eukaryota</taxon>
        <taxon>Metazoa</taxon>
        <taxon>Spiralia</taxon>
        <taxon>Lophotrochozoa</taxon>
        <taxon>Platyhelminthes</taxon>
        <taxon>Trematoda</taxon>
        <taxon>Digenea</taxon>
        <taxon>Plagiorchiida</taxon>
        <taxon>Echinostomata</taxon>
        <taxon>Echinostomatoidea</taxon>
        <taxon>Echinostomatidae</taxon>
        <taxon>Echinostoma</taxon>
    </lineage>
</organism>
<sequence>MEALLGQQPIKEMDTTTLDLEAVFLSGMLGLQANKCFECGCVLDPSVGREFLSDNGLSKRASTGQTDVMDSTTTTTTTTNSSKSLNLLPVKFTRSNSTKEPSHRRSSPTRLLADSPTRMRICYMTGKYYCDRCHWNDHWYVPGSIFLLNDTSMHPVSDPTQKLFPSSNLARIVIA</sequence>
<evidence type="ECO:0000313" key="4">
    <source>
        <dbReference type="Proteomes" id="UP000272942"/>
    </source>
</evidence>
<dbReference type="EMBL" id="UZAN01045413">
    <property type="protein sequence ID" value="VDP82582.1"/>
    <property type="molecule type" value="Genomic_DNA"/>
</dbReference>
<gene>
    <name evidence="3" type="ORF">ECPE_LOCUS8022</name>
</gene>
<dbReference type="WBParaSite" id="ECPE_0000804401-mRNA-1">
    <property type="protein sequence ID" value="ECPE_0000804401-mRNA-1"/>
    <property type="gene ID" value="ECPE_0000804401"/>
</dbReference>
<feature type="domain" description="Rubicon Homology" evidence="2">
    <location>
        <begin position="120"/>
        <end position="164"/>
    </location>
</feature>
<dbReference type="AlphaFoldDB" id="A0A183AM37"/>